<feature type="region of interest" description="Disordered" evidence="4">
    <location>
        <begin position="1"/>
        <end position="58"/>
    </location>
</feature>
<evidence type="ECO:0000313" key="7">
    <source>
        <dbReference type="Proteomes" id="UP000518266"/>
    </source>
</evidence>
<keyword evidence="3" id="KW-0418">Kinase</keyword>
<evidence type="ECO:0000256" key="1">
    <source>
        <dbReference type="ARBA" id="ARBA00022527"/>
    </source>
</evidence>
<dbReference type="Proteomes" id="UP000518266">
    <property type="component" value="Unassembled WGS sequence"/>
</dbReference>
<dbReference type="GO" id="GO:0004674">
    <property type="term" value="F:protein serine/threonine kinase activity"/>
    <property type="evidence" value="ECO:0007669"/>
    <property type="project" value="UniProtKB-KW"/>
</dbReference>
<sequence length="153" mass="17966">MQSQLGTMVINSDDEDDEEAGTMKRRNETMQPTKPSSSTLSRKRRRPTDKETNSRSMQRVVCSQTFKLDKWLQLLDDPDTHWFFNAALCGHAHCHTSASSRVNSWTVEELRLRLASLDPQMEQEIEEIRQRYQTKRQPILDAIEAKKRRQQNF</sequence>
<organism evidence="6 7">
    <name type="scientific">Dissostichus mawsoni</name>
    <name type="common">Antarctic cod</name>
    <dbReference type="NCBI Taxonomy" id="36200"/>
    <lineage>
        <taxon>Eukaryota</taxon>
        <taxon>Metazoa</taxon>
        <taxon>Chordata</taxon>
        <taxon>Craniata</taxon>
        <taxon>Vertebrata</taxon>
        <taxon>Euteleostomi</taxon>
        <taxon>Actinopterygii</taxon>
        <taxon>Neopterygii</taxon>
        <taxon>Teleostei</taxon>
        <taxon>Neoteleostei</taxon>
        <taxon>Acanthomorphata</taxon>
        <taxon>Eupercaria</taxon>
        <taxon>Perciformes</taxon>
        <taxon>Notothenioidei</taxon>
        <taxon>Nototheniidae</taxon>
        <taxon>Dissostichus</taxon>
    </lineage>
</organism>
<dbReference type="GO" id="GO:0051262">
    <property type="term" value="P:protein tetramerization"/>
    <property type="evidence" value="ECO:0007669"/>
    <property type="project" value="InterPro"/>
</dbReference>
<accession>A0A7J5Z3U5</accession>
<evidence type="ECO:0000256" key="2">
    <source>
        <dbReference type="ARBA" id="ARBA00022553"/>
    </source>
</evidence>
<dbReference type="InterPro" id="IPR011524">
    <property type="entry name" value="SARAH_dom"/>
</dbReference>
<dbReference type="OrthoDB" id="8693905at2759"/>
<dbReference type="FunFam" id="4.10.170.10:FF:000002">
    <property type="entry name" value="serine/threonine-protein kinase 3"/>
    <property type="match status" value="1"/>
</dbReference>
<dbReference type="InterPro" id="IPR024205">
    <property type="entry name" value="Mst1_2_SARAH_domain"/>
</dbReference>
<dbReference type="GO" id="GO:0007165">
    <property type="term" value="P:signal transduction"/>
    <property type="evidence" value="ECO:0007669"/>
    <property type="project" value="InterPro"/>
</dbReference>
<keyword evidence="3" id="KW-0808">Transferase</keyword>
<feature type="compositionally biased region" description="Polar residues" evidence="4">
    <location>
        <begin position="29"/>
        <end position="40"/>
    </location>
</feature>
<proteinExistence type="predicted"/>
<evidence type="ECO:0000256" key="3">
    <source>
        <dbReference type="ARBA" id="ARBA00022777"/>
    </source>
</evidence>
<feature type="domain" description="SARAH" evidence="5">
    <location>
        <begin position="99"/>
        <end position="146"/>
    </location>
</feature>
<evidence type="ECO:0000259" key="5">
    <source>
        <dbReference type="PROSITE" id="PS50951"/>
    </source>
</evidence>
<dbReference type="EMBL" id="JAAKFY010000006">
    <property type="protein sequence ID" value="KAF3855749.1"/>
    <property type="molecule type" value="Genomic_DNA"/>
</dbReference>
<dbReference type="PROSITE" id="PS50951">
    <property type="entry name" value="SARAH"/>
    <property type="match status" value="1"/>
</dbReference>
<dbReference type="Pfam" id="PF11629">
    <property type="entry name" value="Mst1_SARAH"/>
    <property type="match status" value="1"/>
</dbReference>
<comment type="caution">
    <text evidence="6">The sequence shown here is derived from an EMBL/GenBank/DDBJ whole genome shotgun (WGS) entry which is preliminary data.</text>
</comment>
<protein>
    <recommendedName>
        <fullName evidence="5">SARAH domain-containing protein</fullName>
    </recommendedName>
</protein>
<evidence type="ECO:0000256" key="4">
    <source>
        <dbReference type="SAM" id="MobiDB-lite"/>
    </source>
</evidence>
<dbReference type="Gene3D" id="4.10.170.10">
    <property type="entry name" value="p53-like tetramerisation domain"/>
    <property type="match status" value="1"/>
</dbReference>
<keyword evidence="2" id="KW-0597">Phosphoprotein</keyword>
<dbReference type="AlphaFoldDB" id="A0A7J5Z3U5"/>
<dbReference type="CDD" id="cd21884">
    <property type="entry name" value="SARAH_MST_Hpo"/>
    <property type="match status" value="1"/>
</dbReference>
<keyword evidence="7" id="KW-1185">Reference proteome</keyword>
<feature type="compositionally biased region" description="Polar residues" evidence="4">
    <location>
        <begin position="1"/>
        <end position="10"/>
    </location>
</feature>
<evidence type="ECO:0000313" key="6">
    <source>
        <dbReference type="EMBL" id="KAF3855749.1"/>
    </source>
</evidence>
<name>A0A7J5Z3U5_DISMA</name>
<keyword evidence="1" id="KW-0723">Serine/threonine-protein kinase</keyword>
<gene>
    <name evidence="6" type="ORF">F7725_016472</name>
</gene>
<dbReference type="InterPro" id="IPR036674">
    <property type="entry name" value="p53_tetramer_sf"/>
</dbReference>
<reference evidence="6 7" key="1">
    <citation type="submission" date="2020-03" db="EMBL/GenBank/DDBJ databases">
        <title>Dissostichus mawsoni Genome sequencing and assembly.</title>
        <authorList>
            <person name="Park H."/>
        </authorList>
    </citation>
    <scope>NUCLEOTIDE SEQUENCE [LARGE SCALE GENOMIC DNA]</scope>
    <source>
        <strain evidence="6">DM0001</strain>
        <tissue evidence="6">Muscle</tissue>
    </source>
</reference>